<proteinExistence type="predicted"/>
<evidence type="ECO:0000313" key="2">
    <source>
        <dbReference type="Proteomes" id="UP001319861"/>
    </source>
</evidence>
<reference evidence="1 2" key="1">
    <citation type="journal article" date="2021" name="J. Biosci. Bioeng.">
        <title>Identification and characterization of a chc gene cluster responsible for the aromatization pathway of cyclohexanecarboxylate degradation in Sinomonas cyclohexanicum ATCC 51369.</title>
        <authorList>
            <person name="Yamamoto T."/>
            <person name="Hasegawa Y."/>
            <person name="Lau P.C.K."/>
            <person name="Iwaki H."/>
        </authorList>
    </citation>
    <scope>NUCLEOTIDE SEQUENCE [LARGE SCALE GENOMIC DNA]</scope>
    <source>
        <strain evidence="1 2">ATCC 51369</strain>
    </source>
</reference>
<sequence length="66" mass="6896">MTNHITVSIPRAGVRDSLLSAAEETIRPVALANGHGILVTRVSHTHYSVAASPAVPVGETHEACLL</sequence>
<keyword evidence="2" id="KW-1185">Reference proteome</keyword>
<protein>
    <submittedName>
        <fullName evidence="1">Uncharacterized protein</fullName>
    </submittedName>
</protein>
<organism evidence="1 2">
    <name type="scientific">Sinomonas cyclohexanicum</name>
    <name type="common">Corynebacterium cyclohexanicum</name>
    <dbReference type="NCBI Taxonomy" id="322009"/>
    <lineage>
        <taxon>Bacteria</taxon>
        <taxon>Bacillati</taxon>
        <taxon>Actinomycetota</taxon>
        <taxon>Actinomycetes</taxon>
        <taxon>Micrococcales</taxon>
        <taxon>Micrococcaceae</taxon>
        <taxon>Sinomonas</taxon>
    </lineage>
</organism>
<dbReference type="Proteomes" id="UP001319861">
    <property type="component" value="Chromosome"/>
</dbReference>
<dbReference type="RefSeq" id="WP_229231650.1">
    <property type="nucleotide sequence ID" value="NZ_AP024525.1"/>
</dbReference>
<gene>
    <name evidence="1" type="ORF">SCMU_07300</name>
</gene>
<evidence type="ECO:0000313" key="1">
    <source>
        <dbReference type="EMBL" id="BCT74888.1"/>
    </source>
</evidence>
<accession>A0ABM7PS21</accession>
<name>A0ABM7PS21_SINCY</name>
<dbReference type="EMBL" id="AP024525">
    <property type="protein sequence ID" value="BCT74888.1"/>
    <property type="molecule type" value="Genomic_DNA"/>
</dbReference>